<proteinExistence type="predicted"/>
<feature type="compositionally biased region" description="Polar residues" evidence="1">
    <location>
        <begin position="385"/>
        <end position="396"/>
    </location>
</feature>
<reference evidence="2 3" key="1">
    <citation type="submission" date="2024-08" db="EMBL/GenBank/DDBJ databases">
        <authorList>
            <person name="Cucini C."/>
            <person name="Frati F."/>
        </authorList>
    </citation>
    <scope>NUCLEOTIDE SEQUENCE [LARGE SCALE GENOMIC DNA]</scope>
</reference>
<feature type="compositionally biased region" description="Acidic residues" evidence="1">
    <location>
        <begin position="170"/>
        <end position="188"/>
    </location>
</feature>
<evidence type="ECO:0000313" key="2">
    <source>
        <dbReference type="EMBL" id="CAL8111722.1"/>
    </source>
</evidence>
<keyword evidence="3" id="KW-1185">Reference proteome</keyword>
<feature type="region of interest" description="Disordered" evidence="1">
    <location>
        <begin position="1"/>
        <end position="20"/>
    </location>
</feature>
<gene>
    <name evidence="2" type="ORF">ODALV1_LOCUS15298</name>
</gene>
<accession>A0ABP1QYI3</accession>
<sequence length="464" mass="52108">MKKGLKSRQSHARPSKPTSAATSVKLLNRVTEHLAPENTIRDMCKIIAGDFYETAWEICSTRFYFERASETVISDLRDTWLSIIDMQFLDTDPDLFEQICIPDQIDVPPLPPKFDTWAHGALEVLPSRQRESVMDPFLREPLPWFLENLSGKNDDLLKRAPANSPAESWNDLDDDEEDEDEDFEEEENDEKKYFSHFSVGKLKLKSQTDSSLHLNRPSSPVSSEYSPEKRLPVGEATWSTTTTAGGSFVNAWNDDIDYNVVVPDESRTQLESPLSAGTMASAARKSESEVPKPLAETPVNSLELLFPSKFSRIPDIKASTEMEYRMGGGGSILEIGRSSQMIAFKLPGQSSSSALKHAKELRDLKSKEANAAARSSVVNLEGTDSKPSNQLQNTQTRIERRSIKSNPEILSNRVLRSKEGSIRRNVFTATKTSRQYLLDGYGKSKKEEFKETHKHKGVRIVTTS</sequence>
<dbReference type="Proteomes" id="UP001642540">
    <property type="component" value="Unassembled WGS sequence"/>
</dbReference>
<organism evidence="2 3">
    <name type="scientific">Orchesella dallaii</name>
    <dbReference type="NCBI Taxonomy" id="48710"/>
    <lineage>
        <taxon>Eukaryota</taxon>
        <taxon>Metazoa</taxon>
        <taxon>Ecdysozoa</taxon>
        <taxon>Arthropoda</taxon>
        <taxon>Hexapoda</taxon>
        <taxon>Collembola</taxon>
        <taxon>Entomobryomorpha</taxon>
        <taxon>Entomobryoidea</taxon>
        <taxon>Orchesellidae</taxon>
        <taxon>Orchesellinae</taxon>
        <taxon>Orchesella</taxon>
    </lineage>
</organism>
<evidence type="ECO:0000313" key="3">
    <source>
        <dbReference type="Proteomes" id="UP001642540"/>
    </source>
</evidence>
<protein>
    <submittedName>
        <fullName evidence="2">Uncharacterized protein</fullName>
    </submittedName>
</protein>
<feature type="region of interest" description="Disordered" evidence="1">
    <location>
        <begin position="366"/>
        <end position="397"/>
    </location>
</feature>
<feature type="region of interest" description="Disordered" evidence="1">
    <location>
        <begin position="156"/>
        <end position="190"/>
    </location>
</feature>
<feature type="region of interest" description="Disordered" evidence="1">
    <location>
        <begin position="269"/>
        <end position="294"/>
    </location>
</feature>
<comment type="caution">
    <text evidence="2">The sequence shown here is derived from an EMBL/GenBank/DDBJ whole genome shotgun (WGS) entry which is preliminary data.</text>
</comment>
<dbReference type="EMBL" id="CAXLJM020000046">
    <property type="protein sequence ID" value="CAL8111722.1"/>
    <property type="molecule type" value="Genomic_DNA"/>
</dbReference>
<feature type="compositionally biased region" description="Basic residues" evidence="1">
    <location>
        <begin position="1"/>
        <end position="14"/>
    </location>
</feature>
<evidence type="ECO:0000256" key="1">
    <source>
        <dbReference type="SAM" id="MobiDB-lite"/>
    </source>
</evidence>
<feature type="region of interest" description="Disordered" evidence="1">
    <location>
        <begin position="208"/>
        <end position="229"/>
    </location>
</feature>
<name>A0ABP1QYI3_9HEXA</name>